<evidence type="ECO:0000313" key="3">
    <source>
        <dbReference type="EMBL" id="QLG72819.1"/>
    </source>
</evidence>
<evidence type="ECO:0000256" key="1">
    <source>
        <dbReference type="SAM" id="MobiDB-lite"/>
    </source>
</evidence>
<reference evidence="3 4" key="1">
    <citation type="submission" date="2020-07" db="EMBL/GenBank/DDBJ databases">
        <title>The yeast mating-type switching endonuclease HO is a domesticated member of an unorthodox homing genetic element family.</title>
        <authorList>
            <person name="Coughlan A.Y."/>
            <person name="Lombardi L."/>
            <person name="Braun-Galleani S."/>
            <person name="Martos A.R."/>
            <person name="Galeote V."/>
            <person name="Bigey F."/>
            <person name="Dequin S."/>
            <person name="Byrne K.P."/>
            <person name="Wolfe K.H."/>
        </authorList>
    </citation>
    <scope>NUCLEOTIDE SEQUENCE [LARGE SCALE GENOMIC DNA]</scope>
    <source>
        <strain evidence="3 4">NRRL Y-6702</strain>
    </source>
</reference>
<dbReference type="RefSeq" id="XP_037144546.1">
    <property type="nucleotide sequence ID" value="XM_037288651.1"/>
</dbReference>
<feature type="region of interest" description="Disordered" evidence="1">
    <location>
        <begin position="26"/>
        <end position="46"/>
    </location>
</feature>
<protein>
    <recommendedName>
        <fullName evidence="2">Extracellular mutant protein 11 C-terminal domain-containing protein</fullName>
    </recommendedName>
</protein>
<evidence type="ECO:0000313" key="4">
    <source>
        <dbReference type="Proteomes" id="UP000509704"/>
    </source>
</evidence>
<dbReference type="EMBL" id="CP058607">
    <property type="protein sequence ID" value="QLG72819.1"/>
    <property type="molecule type" value="Genomic_DNA"/>
</dbReference>
<accession>A0A7H9B4C1</accession>
<feature type="compositionally biased region" description="Basic and acidic residues" evidence="1">
    <location>
        <begin position="30"/>
        <end position="46"/>
    </location>
</feature>
<dbReference type="InterPro" id="IPR029178">
    <property type="entry name" value="Ecm11_C"/>
</dbReference>
<keyword evidence="4" id="KW-1185">Reference proteome</keyword>
<dbReference type="KEGG" id="zmk:HG535_0D05280"/>
<dbReference type="GeneID" id="59236542"/>
<name>A0A7H9B4C1_ZYGMR</name>
<dbReference type="Proteomes" id="UP000509704">
    <property type="component" value="Chromosome 4"/>
</dbReference>
<dbReference type="AlphaFoldDB" id="A0A7H9B4C1"/>
<sequence>MTLIKAEENPETRLKSSVSTDSTIFFGNSKAREPDSPKRICGAKDSRPALVNKSLNVASPKKDSTINLKKPKPEDSLLSAVNGLSSPARQRNLEMCIPSAPRIKSEFEATKMVLQETIGSPKGKLIKSSSNINFSRSSPVASGPGINSLPSSIKKKKLKSTTDKFKKISSTELFGNLDKGILPFTNYQHALDAPGEYFPITRFLYELHTSDEDSQKKNDLFADIEQDKERKFCQKTSQYSLSKWIEEGQNLMNRQTNLIGELVRERIELSHKFRVITTIINQRAEALNGRGDILDEKLNKIKSLGKEILNII</sequence>
<evidence type="ECO:0000259" key="2">
    <source>
        <dbReference type="Pfam" id="PF15463"/>
    </source>
</evidence>
<proteinExistence type="predicted"/>
<gene>
    <name evidence="3" type="ORF">HG535_0D05280</name>
</gene>
<dbReference type="OrthoDB" id="4056678at2759"/>
<feature type="domain" description="Extracellular mutant protein 11 C-terminal" evidence="2">
    <location>
        <begin position="211"/>
        <end position="309"/>
    </location>
</feature>
<organism evidence="3 4">
    <name type="scientific">Zygotorulaspora mrakii</name>
    <name type="common">Zygosaccharomyces mrakii</name>
    <dbReference type="NCBI Taxonomy" id="42260"/>
    <lineage>
        <taxon>Eukaryota</taxon>
        <taxon>Fungi</taxon>
        <taxon>Dikarya</taxon>
        <taxon>Ascomycota</taxon>
        <taxon>Saccharomycotina</taxon>
        <taxon>Saccharomycetes</taxon>
        <taxon>Saccharomycetales</taxon>
        <taxon>Saccharomycetaceae</taxon>
        <taxon>Zygotorulaspora</taxon>
    </lineage>
</organism>
<dbReference type="Pfam" id="PF15463">
    <property type="entry name" value="ECM11"/>
    <property type="match status" value="1"/>
</dbReference>